<dbReference type="EMBL" id="BK032631">
    <property type="protein sequence ID" value="DAF52274.1"/>
    <property type="molecule type" value="Genomic_DNA"/>
</dbReference>
<reference evidence="1" key="1">
    <citation type="journal article" date="2021" name="Proc. Natl. Acad. Sci. U.S.A.">
        <title>A Catalog of Tens of Thousands of Viruses from Human Metagenomes Reveals Hidden Associations with Chronic Diseases.</title>
        <authorList>
            <person name="Tisza M.J."/>
            <person name="Buck C.B."/>
        </authorList>
    </citation>
    <scope>NUCLEOTIDE SEQUENCE</scope>
    <source>
        <strain evidence="1">CtIKM86</strain>
    </source>
</reference>
<evidence type="ECO:0000313" key="1">
    <source>
        <dbReference type="EMBL" id="DAF52274.1"/>
    </source>
</evidence>
<sequence>MSIANIVLLAVPILQGIATAVDIYNSINTGQFNNENYIKRERYQDRYPTVSRRKTDLSKYPCCRAFYERKGRSRWNGSKY</sequence>
<accession>A0A8S5SNY1</accession>
<proteinExistence type="predicted"/>
<organism evidence="1">
    <name type="scientific">Podoviridae sp. ctIKM86</name>
    <dbReference type="NCBI Taxonomy" id="2827729"/>
    <lineage>
        <taxon>Viruses</taxon>
        <taxon>Duplodnaviria</taxon>
        <taxon>Heunggongvirae</taxon>
        <taxon>Uroviricota</taxon>
        <taxon>Caudoviricetes</taxon>
    </lineage>
</organism>
<name>A0A8S5SNY1_9CAUD</name>
<protein>
    <submittedName>
        <fullName evidence="1">Uncharacterized protein</fullName>
    </submittedName>
</protein>